<reference evidence="1 2" key="1">
    <citation type="journal article" date="2018" name="Mol. Plant">
        <title>The genome of Artemisia annua provides insight into the evolution of Asteraceae family and artemisinin biosynthesis.</title>
        <authorList>
            <person name="Shen Q."/>
            <person name="Zhang L."/>
            <person name="Liao Z."/>
            <person name="Wang S."/>
            <person name="Yan T."/>
            <person name="Shi P."/>
            <person name="Liu M."/>
            <person name="Fu X."/>
            <person name="Pan Q."/>
            <person name="Wang Y."/>
            <person name="Lv Z."/>
            <person name="Lu X."/>
            <person name="Zhang F."/>
            <person name="Jiang W."/>
            <person name="Ma Y."/>
            <person name="Chen M."/>
            <person name="Hao X."/>
            <person name="Li L."/>
            <person name="Tang Y."/>
            <person name="Lv G."/>
            <person name="Zhou Y."/>
            <person name="Sun X."/>
            <person name="Brodelius P.E."/>
            <person name="Rose J.K.C."/>
            <person name="Tang K."/>
        </authorList>
    </citation>
    <scope>NUCLEOTIDE SEQUENCE [LARGE SCALE GENOMIC DNA]</scope>
    <source>
        <strain evidence="2">cv. Huhao1</strain>
        <tissue evidence="1">Leaf</tissue>
    </source>
</reference>
<organism evidence="1 2">
    <name type="scientific">Artemisia annua</name>
    <name type="common">Sweet wormwood</name>
    <dbReference type="NCBI Taxonomy" id="35608"/>
    <lineage>
        <taxon>Eukaryota</taxon>
        <taxon>Viridiplantae</taxon>
        <taxon>Streptophyta</taxon>
        <taxon>Embryophyta</taxon>
        <taxon>Tracheophyta</taxon>
        <taxon>Spermatophyta</taxon>
        <taxon>Magnoliopsida</taxon>
        <taxon>eudicotyledons</taxon>
        <taxon>Gunneridae</taxon>
        <taxon>Pentapetalae</taxon>
        <taxon>asterids</taxon>
        <taxon>campanulids</taxon>
        <taxon>Asterales</taxon>
        <taxon>Asteraceae</taxon>
        <taxon>Asteroideae</taxon>
        <taxon>Anthemideae</taxon>
        <taxon>Artemisiinae</taxon>
        <taxon>Artemisia</taxon>
    </lineage>
</organism>
<name>A0A2U1N6H6_ARTAN</name>
<proteinExistence type="predicted"/>
<dbReference type="EMBL" id="PKPP01003508">
    <property type="protein sequence ID" value="PWA69077.1"/>
    <property type="molecule type" value="Genomic_DNA"/>
</dbReference>
<dbReference type="AlphaFoldDB" id="A0A2U1N6H6"/>
<sequence>MAGDDSSVAKTTLGLTLPSQLDPPKSLFDIVIYMAGFGPVQSDQLHRAQSPTGAQNNVQCCSSTLQRPNCILNPVYFVFLVTLKNSLYL</sequence>
<protein>
    <submittedName>
        <fullName evidence="1">Uncharacterized protein</fullName>
    </submittedName>
</protein>
<keyword evidence="2" id="KW-1185">Reference proteome</keyword>
<accession>A0A2U1N6H6</accession>
<dbReference type="Proteomes" id="UP000245207">
    <property type="component" value="Unassembled WGS sequence"/>
</dbReference>
<gene>
    <name evidence="1" type="ORF">CTI12_AA302710</name>
</gene>
<comment type="caution">
    <text evidence="1">The sequence shown here is derived from an EMBL/GenBank/DDBJ whole genome shotgun (WGS) entry which is preliminary data.</text>
</comment>
<evidence type="ECO:0000313" key="2">
    <source>
        <dbReference type="Proteomes" id="UP000245207"/>
    </source>
</evidence>
<evidence type="ECO:0000313" key="1">
    <source>
        <dbReference type="EMBL" id="PWA69077.1"/>
    </source>
</evidence>